<evidence type="ECO:0008006" key="6">
    <source>
        <dbReference type="Google" id="ProtNLM"/>
    </source>
</evidence>
<dbReference type="InterPro" id="IPR052955">
    <property type="entry name" value="UPF0703_membrane_permease"/>
</dbReference>
<evidence type="ECO:0000313" key="4">
    <source>
        <dbReference type="EMBL" id="EGD49025.1"/>
    </source>
</evidence>
<comment type="caution">
    <text evidence="4">The sequence shown here is derived from an EMBL/GenBank/DDBJ whole genome shotgun (WGS) entry which is preliminary data.</text>
</comment>
<reference evidence="4" key="2">
    <citation type="submission" date="2011-01" db="EMBL/GenBank/DDBJ databases">
        <title>The Non-contiguous Finished genome of Clostridium papyrosolvens.</title>
        <authorList>
            <person name="Lucas S."/>
            <person name="Copeland A."/>
            <person name="Lapidus A."/>
            <person name="Cheng J.-F."/>
            <person name="Goodwin L."/>
            <person name="Pitluck S."/>
            <person name="Misra M."/>
            <person name="Chertkov O."/>
            <person name="Detter J.C."/>
            <person name="Han C."/>
            <person name="Tapia R."/>
            <person name="Land M."/>
            <person name="Hauser L."/>
            <person name="Kyrpides N."/>
            <person name="Ivanova N."/>
            <person name="Pagani I."/>
            <person name="Mouttaki H."/>
            <person name="He Z."/>
            <person name="Zhou J."/>
            <person name="Hemme C.L."/>
            <person name="Woyke T."/>
        </authorList>
    </citation>
    <scope>NUCLEOTIDE SEQUENCE [LARGE SCALE GENOMIC DNA]</scope>
    <source>
        <strain evidence="4">DSM 2782</strain>
    </source>
</reference>
<feature type="transmembrane region" description="Helical" evidence="1">
    <location>
        <begin position="44"/>
        <end position="63"/>
    </location>
</feature>
<evidence type="ECO:0000313" key="5">
    <source>
        <dbReference type="Proteomes" id="UP000003860"/>
    </source>
</evidence>
<dbReference type="InterPro" id="IPR048447">
    <property type="entry name" value="DUF1980_C"/>
</dbReference>
<feature type="transmembrane region" description="Helical" evidence="1">
    <location>
        <begin position="12"/>
        <end position="32"/>
    </location>
</feature>
<sequence>MLISRSNRVNLDAVLKIFILLGFALFFFIIIHTGKIQLYVNPRIVPYVKFCIVVMVIISLFLCRDIFKPRRKVSLTPYLFFLLPLFMAFSLPAKSMNSTSMAFGDVTLTNTDNSQSSSTTDFVQTVPDTTDSALKLQDDTIFVRDNNFVQWIEEIYTNMSKYEGKKIEIIGFVFKDKELRENEFVPARLMMACCTADLQPMGLLCQYVKASELKKDSWIKVTGTIKAIDYKGQKTPAIKADKVENTIKPENEYVYPY</sequence>
<dbReference type="NCBIfam" id="TIGR03943">
    <property type="entry name" value="TIGR03943 family putative permease subunit"/>
    <property type="match status" value="1"/>
</dbReference>
<protein>
    <recommendedName>
        <fullName evidence="6">TIGR03943 family protein</fullName>
    </recommendedName>
</protein>
<accession>F1T943</accession>
<dbReference type="PANTHER" id="PTHR40047:SF1">
    <property type="entry name" value="UPF0703 PROTEIN YCGQ"/>
    <property type="match status" value="1"/>
</dbReference>
<dbReference type="Pfam" id="PF21537">
    <property type="entry name" value="DUF1980_C"/>
    <property type="match status" value="1"/>
</dbReference>
<dbReference type="OrthoDB" id="9770408at2"/>
<gene>
    <name evidence="4" type="ORF">Cpap_3454</name>
</gene>
<dbReference type="AlphaFoldDB" id="F1T943"/>
<keyword evidence="1" id="KW-1133">Transmembrane helix</keyword>
<feature type="domain" description="DUF1980" evidence="2">
    <location>
        <begin position="15"/>
        <end position="101"/>
    </location>
</feature>
<dbReference type="InterPro" id="IPR048493">
    <property type="entry name" value="DUF1980_N"/>
</dbReference>
<dbReference type="PANTHER" id="PTHR40047">
    <property type="entry name" value="UPF0703 PROTEIN YCGQ"/>
    <property type="match status" value="1"/>
</dbReference>
<keyword evidence="1" id="KW-0472">Membrane</keyword>
<name>F1T943_9FIRM</name>
<dbReference type="InterPro" id="IPR015402">
    <property type="entry name" value="DUF1980"/>
</dbReference>
<evidence type="ECO:0000259" key="2">
    <source>
        <dbReference type="Pfam" id="PF09323"/>
    </source>
</evidence>
<dbReference type="EMBL" id="ACXX02000002">
    <property type="protein sequence ID" value="EGD49025.1"/>
    <property type="molecule type" value="Genomic_DNA"/>
</dbReference>
<dbReference type="eggNOG" id="COG3689">
    <property type="taxonomic scope" value="Bacteria"/>
</dbReference>
<proteinExistence type="predicted"/>
<keyword evidence="1" id="KW-0812">Transmembrane</keyword>
<dbReference type="Proteomes" id="UP000003860">
    <property type="component" value="Unassembled WGS sequence"/>
</dbReference>
<reference evidence="4" key="1">
    <citation type="submission" date="2009-07" db="EMBL/GenBank/DDBJ databases">
        <authorList>
            <consortium name="US DOE Joint Genome Institute (JGI-PGF)"/>
            <person name="Lucas S."/>
            <person name="Copeland A."/>
            <person name="Lapidus A."/>
            <person name="Glavina del Rio T."/>
            <person name="Tice H."/>
            <person name="Bruce D."/>
            <person name="Goodwin L."/>
            <person name="Pitluck S."/>
            <person name="Larimer F."/>
            <person name="Land M.L."/>
            <person name="Mouttaki H."/>
            <person name="He Z."/>
            <person name="Zhou J."/>
            <person name="Hemme C.L."/>
        </authorList>
    </citation>
    <scope>NUCLEOTIDE SEQUENCE [LARGE SCALE GENOMIC DNA]</scope>
    <source>
        <strain evidence="4">DSM 2782</strain>
    </source>
</reference>
<feature type="domain" description="DUF1980" evidence="3">
    <location>
        <begin position="136"/>
        <end position="256"/>
    </location>
</feature>
<feature type="transmembrane region" description="Helical" evidence="1">
    <location>
        <begin position="75"/>
        <end position="93"/>
    </location>
</feature>
<organism evidence="4 5">
    <name type="scientific">Ruminiclostridium papyrosolvens DSM 2782</name>
    <dbReference type="NCBI Taxonomy" id="588581"/>
    <lineage>
        <taxon>Bacteria</taxon>
        <taxon>Bacillati</taxon>
        <taxon>Bacillota</taxon>
        <taxon>Clostridia</taxon>
        <taxon>Eubacteriales</taxon>
        <taxon>Oscillospiraceae</taxon>
        <taxon>Ruminiclostridium</taxon>
    </lineage>
</organism>
<keyword evidence="5" id="KW-1185">Reference proteome</keyword>
<dbReference type="Pfam" id="PF09323">
    <property type="entry name" value="DUF1980"/>
    <property type="match status" value="1"/>
</dbReference>
<evidence type="ECO:0000259" key="3">
    <source>
        <dbReference type="Pfam" id="PF21537"/>
    </source>
</evidence>
<dbReference type="STRING" id="588581.Cpap_3454"/>
<evidence type="ECO:0000256" key="1">
    <source>
        <dbReference type="SAM" id="Phobius"/>
    </source>
</evidence>
<dbReference type="RefSeq" id="WP_004617084.1">
    <property type="nucleotide sequence ID" value="NZ_ACXX02000002.1"/>
</dbReference>